<protein>
    <submittedName>
        <fullName evidence="1">Uncharacterized protein</fullName>
    </submittedName>
</protein>
<keyword evidence="2" id="KW-1185">Reference proteome</keyword>
<evidence type="ECO:0000313" key="2">
    <source>
        <dbReference type="Proteomes" id="UP000553632"/>
    </source>
</evidence>
<accession>A0A7J6TNW4</accession>
<dbReference type="AlphaFoldDB" id="A0A7J6TNW4"/>
<dbReference type="EMBL" id="JABANO010009350">
    <property type="protein sequence ID" value="KAF4747009.1"/>
    <property type="molecule type" value="Genomic_DNA"/>
</dbReference>
<comment type="caution">
    <text evidence="1">The sequence shown here is derived from an EMBL/GenBank/DDBJ whole genome shotgun (WGS) entry which is preliminary data.</text>
</comment>
<reference evidence="1 2" key="1">
    <citation type="submission" date="2020-04" db="EMBL/GenBank/DDBJ databases">
        <title>Perkinsus olseni comparative genomics.</title>
        <authorList>
            <person name="Bogema D.R."/>
        </authorList>
    </citation>
    <scope>NUCLEOTIDE SEQUENCE [LARGE SCALE GENOMIC DNA]</scope>
    <source>
        <strain evidence="1 2">ATCC PRA-207</strain>
    </source>
</reference>
<proteinExistence type="predicted"/>
<organism evidence="1 2">
    <name type="scientific">Perkinsus olseni</name>
    <name type="common">Perkinsus atlanticus</name>
    <dbReference type="NCBI Taxonomy" id="32597"/>
    <lineage>
        <taxon>Eukaryota</taxon>
        <taxon>Sar</taxon>
        <taxon>Alveolata</taxon>
        <taxon>Perkinsozoa</taxon>
        <taxon>Perkinsea</taxon>
        <taxon>Perkinsida</taxon>
        <taxon>Perkinsidae</taxon>
        <taxon>Perkinsus</taxon>
    </lineage>
</organism>
<gene>
    <name evidence="1" type="ORF">FOZ63_034142</name>
</gene>
<evidence type="ECO:0000313" key="1">
    <source>
        <dbReference type="EMBL" id="KAF4747009.1"/>
    </source>
</evidence>
<sequence>MAAVEEAKQRMEELIRTHQRRNPRIAEPEGTADDWIFRKAVKKQFRIFYHISLKRWFYWLPRGRTKGKNCHKPGVMDALRFLCEDQARRRQAEELVKVEKLKWSKEAEELMKDSITPAKQR</sequence>
<feature type="non-terminal residue" evidence="1">
    <location>
        <position position="121"/>
    </location>
</feature>
<dbReference type="Proteomes" id="UP000553632">
    <property type="component" value="Unassembled WGS sequence"/>
</dbReference>
<name>A0A7J6TNW4_PEROL</name>